<feature type="region of interest" description="Disordered" evidence="1">
    <location>
        <begin position="39"/>
        <end position="64"/>
    </location>
</feature>
<dbReference type="AlphaFoldDB" id="A0AAU9JP03"/>
<dbReference type="Proteomes" id="UP001162131">
    <property type="component" value="Unassembled WGS sequence"/>
</dbReference>
<sequence>MKEKIARLFYLTFKFLACKEIFNYKLYFSPESHVALPSKRAALKSKPKSSTTSTQPKHTRPKAKIIQNSTENDIYNEFDNVIEEEVLDASSLYYPPKKKRHKIIESPEDEEELEVDSSIYRLMEDQDLEEDQVILNEYAKIYKEKMQKMPIKRKKTQNDSFYSNIQKRIGKEREVVVALGNEINVYKQTQFLQEAAKSKIVLDELNLDVNKNSQIDRKRVTFAINEPKIYYIALPVYKFSCRARINSFERILLEIENRKRQENNNPGNNPSNNS</sequence>
<proteinExistence type="predicted"/>
<comment type="caution">
    <text evidence="2">The sequence shown here is derived from an EMBL/GenBank/DDBJ whole genome shotgun (WGS) entry which is preliminary data.</text>
</comment>
<protein>
    <submittedName>
        <fullName evidence="2">Uncharacterized protein</fullName>
    </submittedName>
</protein>
<accession>A0AAU9JP03</accession>
<evidence type="ECO:0000313" key="3">
    <source>
        <dbReference type="Proteomes" id="UP001162131"/>
    </source>
</evidence>
<evidence type="ECO:0000256" key="1">
    <source>
        <dbReference type="SAM" id="MobiDB-lite"/>
    </source>
</evidence>
<keyword evidence="3" id="KW-1185">Reference proteome</keyword>
<organism evidence="2 3">
    <name type="scientific">Blepharisma stoltei</name>
    <dbReference type="NCBI Taxonomy" id="1481888"/>
    <lineage>
        <taxon>Eukaryota</taxon>
        <taxon>Sar</taxon>
        <taxon>Alveolata</taxon>
        <taxon>Ciliophora</taxon>
        <taxon>Postciliodesmatophora</taxon>
        <taxon>Heterotrichea</taxon>
        <taxon>Heterotrichida</taxon>
        <taxon>Blepharismidae</taxon>
        <taxon>Blepharisma</taxon>
    </lineage>
</organism>
<evidence type="ECO:0000313" key="2">
    <source>
        <dbReference type="EMBL" id="CAG9326839.1"/>
    </source>
</evidence>
<reference evidence="2" key="1">
    <citation type="submission" date="2021-09" db="EMBL/GenBank/DDBJ databases">
        <authorList>
            <consortium name="AG Swart"/>
            <person name="Singh M."/>
            <person name="Singh A."/>
            <person name="Seah K."/>
            <person name="Emmerich C."/>
        </authorList>
    </citation>
    <scope>NUCLEOTIDE SEQUENCE</scope>
    <source>
        <strain evidence="2">ATCC30299</strain>
    </source>
</reference>
<name>A0AAU9JP03_9CILI</name>
<gene>
    <name evidence="2" type="ORF">BSTOLATCC_MIC42101</name>
</gene>
<dbReference type="EMBL" id="CAJZBQ010000041">
    <property type="protein sequence ID" value="CAG9326839.1"/>
    <property type="molecule type" value="Genomic_DNA"/>
</dbReference>